<reference evidence="10" key="1">
    <citation type="submission" date="2021-01" db="EMBL/GenBank/DDBJ databases">
        <title>A chromosome-scale assembly of European eel, Anguilla anguilla.</title>
        <authorList>
            <person name="Henkel C."/>
            <person name="Jong-Raadsen S.A."/>
            <person name="Dufour S."/>
            <person name="Weltzien F.-A."/>
            <person name="Palstra A.P."/>
            <person name="Pelster B."/>
            <person name="Spaink H.P."/>
            <person name="Van Den Thillart G.E."/>
            <person name="Jansen H."/>
            <person name="Zahm M."/>
            <person name="Klopp C."/>
            <person name="Cedric C."/>
            <person name="Louis A."/>
            <person name="Berthelot C."/>
            <person name="Parey E."/>
            <person name="Roest Crollius H."/>
            <person name="Montfort J."/>
            <person name="Robinson-Rechavi M."/>
            <person name="Bucao C."/>
            <person name="Bouchez O."/>
            <person name="Gislard M."/>
            <person name="Lluch J."/>
            <person name="Milhes M."/>
            <person name="Lampietro C."/>
            <person name="Lopez Roques C."/>
            <person name="Donnadieu C."/>
            <person name="Braasch I."/>
            <person name="Desvignes T."/>
            <person name="Postlethwait J."/>
            <person name="Bobe J."/>
            <person name="Guiguen Y."/>
            <person name="Dirks R."/>
        </authorList>
    </citation>
    <scope>NUCLEOTIDE SEQUENCE</scope>
    <source>
        <strain evidence="10">Tag_6206</strain>
        <tissue evidence="10">Liver</tissue>
    </source>
</reference>
<organism evidence="10 11">
    <name type="scientific">Anguilla anguilla</name>
    <name type="common">European freshwater eel</name>
    <name type="synonym">Muraena anguilla</name>
    <dbReference type="NCBI Taxonomy" id="7936"/>
    <lineage>
        <taxon>Eukaryota</taxon>
        <taxon>Metazoa</taxon>
        <taxon>Chordata</taxon>
        <taxon>Craniata</taxon>
        <taxon>Vertebrata</taxon>
        <taxon>Euteleostomi</taxon>
        <taxon>Actinopterygii</taxon>
        <taxon>Neopterygii</taxon>
        <taxon>Teleostei</taxon>
        <taxon>Anguilliformes</taxon>
        <taxon>Anguillidae</taxon>
        <taxon>Anguilla</taxon>
    </lineage>
</organism>
<dbReference type="PANTHER" id="PTHR11318">
    <property type="entry name" value="GUANYLIN FAMILY MEMBER"/>
    <property type="match status" value="1"/>
</dbReference>
<sequence length="156" mass="17249">MAHLHVFRSHPLKRRERAREGQTKSDLSTGTLSQTDETRPQSKTKTKMKTVLSITFLALAVSLLCDAVQVKEREFTFSLESVKQLKDLMDSDLAGKESPRLAKTSTAIVCNDPDLPEEFLPLCQSEGAGMSLARLAFIGNNYDECEICMFAACTGC</sequence>
<dbReference type="AlphaFoldDB" id="A0A9D3M4N3"/>
<evidence type="ECO:0000256" key="7">
    <source>
        <dbReference type="ARBA" id="ARBA00041176"/>
    </source>
</evidence>
<dbReference type="Gene3D" id="3.90.1450.10">
    <property type="entry name" value="Guanylin"/>
    <property type="match status" value="1"/>
</dbReference>
<comment type="caution">
    <text evidence="10">The sequence shown here is derived from an EMBL/GenBank/DDBJ whole genome shotgun (WGS) entry which is preliminary data.</text>
</comment>
<evidence type="ECO:0000256" key="6">
    <source>
        <dbReference type="ARBA" id="ARBA00037765"/>
    </source>
</evidence>
<keyword evidence="11" id="KW-1185">Reference proteome</keyword>
<keyword evidence="9" id="KW-0812">Transmembrane</keyword>
<keyword evidence="9" id="KW-1133">Transmembrane helix</keyword>
<evidence type="ECO:0000256" key="2">
    <source>
        <dbReference type="ARBA" id="ARBA00009883"/>
    </source>
</evidence>
<evidence type="ECO:0000256" key="4">
    <source>
        <dbReference type="ARBA" id="ARBA00022729"/>
    </source>
</evidence>
<dbReference type="PANTHER" id="PTHR11318:SF4">
    <property type="entry name" value="GUANYLATE CYCLASE ACTIVATOR 2B"/>
    <property type="match status" value="1"/>
</dbReference>
<dbReference type="InterPro" id="IPR000879">
    <property type="entry name" value="Guanylin"/>
</dbReference>
<proteinExistence type="inferred from homology"/>
<evidence type="ECO:0000256" key="5">
    <source>
        <dbReference type="ARBA" id="ARBA00023157"/>
    </source>
</evidence>
<keyword evidence="4" id="KW-0732">Signal</keyword>
<evidence type="ECO:0000256" key="8">
    <source>
        <dbReference type="SAM" id="MobiDB-lite"/>
    </source>
</evidence>
<evidence type="ECO:0000256" key="1">
    <source>
        <dbReference type="ARBA" id="ARBA00004613"/>
    </source>
</evidence>
<comment type="similarity">
    <text evidence="2">Belongs to the guanylin family.</text>
</comment>
<comment type="function">
    <text evidence="6">Endogenous activator of intestinal guanylate cyclase. It stimulates this enzyme through the same receptor binding region as the heat-stable enterotoxins. May be a potent physiological regulator of intestinal fluid and electrolyte transport. May be an autocrine/paracrine regulator of intestinal salt and water transport.</text>
</comment>
<gene>
    <name evidence="10" type="ORF">ANANG_G00225480</name>
</gene>
<protein>
    <recommendedName>
        <fullName evidence="7">Guanylate cyclase activator 2B</fullName>
    </recommendedName>
</protein>
<keyword evidence="3" id="KW-0964">Secreted</keyword>
<feature type="region of interest" description="Disordered" evidence="8">
    <location>
        <begin position="1"/>
        <end position="45"/>
    </location>
</feature>
<keyword evidence="9" id="KW-0472">Membrane</keyword>
<evidence type="ECO:0000313" key="10">
    <source>
        <dbReference type="EMBL" id="KAG5838613.1"/>
    </source>
</evidence>
<dbReference type="SUPFAM" id="SSF89890">
    <property type="entry name" value="Proguanylin"/>
    <property type="match status" value="1"/>
</dbReference>
<dbReference type="InterPro" id="IPR036382">
    <property type="entry name" value="Guanylin_sf"/>
</dbReference>
<keyword evidence="5" id="KW-1015">Disulfide bond</keyword>
<evidence type="ECO:0000256" key="9">
    <source>
        <dbReference type="SAM" id="Phobius"/>
    </source>
</evidence>
<dbReference type="GO" id="GO:0030250">
    <property type="term" value="F:guanylate cyclase activator activity"/>
    <property type="evidence" value="ECO:0007669"/>
    <property type="project" value="InterPro"/>
</dbReference>
<feature type="compositionally biased region" description="Basic residues" evidence="8">
    <location>
        <begin position="1"/>
        <end position="16"/>
    </location>
</feature>
<evidence type="ECO:0000313" key="11">
    <source>
        <dbReference type="Proteomes" id="UP001044222"/>
    </source>
</evidence>
<accession>A0A9D3M4N3</accession>
<feature type="compositionally biased region" description="Polar residues" evidence="8">
    <location>
        <begin position="24"/>
        <end position="35"/>
    </location>
</feature>
<dbReference type="Proteomes" id="UP001044222">
    <property type="component" value="Chromosome 12"/>
</dbReference>
<dbReference type="Pfam" id="PF02058">
    <property type="entry name" value="Guanylin"/>
    <property type="match status" value="1"/>
</dbReference>
<dbReference type="PRINTS" id="PR00774">
    <property type="entry name" value="GUANYLIN"/>
</dbReference>
<evidence type="ECO:0000256" key="3">
    <source>
        <dbReference type="ARBA" id="ARBA00022525"/>
    </source>
</evidence>
<feature type="transmembrane region" description="Helical" evidence="9">
    <location>
        <begin position="51"/>
        <end position="70"/>
    </location>
</feature>
<comment type="subcellular location">
    <subcellularLocation>
        <location evidence="1">Secreted</location>
    </subcellularLocation>
</comment>
<dbReference type="GO" id="GO:0005576">
    <property type="term" value="C:extracellular region"/>
    <property type="evidence" value="ECO:0007669"/>
    <property type="project" value="UniProtKB-SubCell"/>
</dbReference>
<dbReference type="EMBL" id="JAFIRN010000012">
    <property type="protein sequence ID" value="KAG5838613.1"/>
    <property type="molecule type" value="Genomic_DNA"/>
</dbReference>
<name>A0A9D3M4N3_ANGAN</name>